<evidence type="ECO:0000256" key="3">
    <source>
        <dbReference type="SAM" id="Phobius"/>
    </source>
</evidence>
<dbReference type="PANTHER" id="PTHR30469">
    <property type="entry name" value="MULTIDRUG RESISTANCE PROTEIN MDTA"/>
    <property type="match status" value="1"/>
</dbReference>
<dbReference type="Pfam" id="PF25990">
    <property type="entry name" value="Beta-barrel_YknX"/>
    <property type="match status" value="1"/>
</dbReference>
<reference evidence="6 7" key="1">
    <citation type="submission" date="2019-05" db="EMBL/GenBank/DDBJ databases">
        <title>We sequenced the genome of Paenibacillus hemerocallicola KCTC 33185 for further insight into its adaptation and study the phylogeny of Paenibacillus.</title>
        <authorList>
            <person name="Narsing Rao M.P."/>
        </authorList>
    </citation>
    <scope>NUCLEOTIDE SEQUENCE [LARGE SCALE GENOMIC DNA]</scope>
    <source>
        <strain evidence="6 7">KCTC 33185</strain>
    </source>
</reference>
<evidence type="ECO:0000313" key="6">
    <source>
        <dbReference type="EMBL" id="TNJ65777.1"/>
    </source>
</evidence>
<keyword evidence="3" id="KW-0812">Transmembrane</keyword>
<keyword evidence="2" id="KW-0175">Coiled coil</keyword>
<gene>
    <name evidence="6" type="ORF">FE784_13690</name>
</gene>
<organism evidence="6 7">
    <name type="scientific">Paenibacillus hemerocallicola</name>
    <dbReference type="NCBI Taxonomy" id="1172614"/>
    <lineage>
        <taxon>Bacteria</taxon>
        <taxon>Bacillati</taxon>
        <taxon>Bacillota</taxon>
        <taxon>Bacilli</taxon>
        <taxon>Bacillales</taxon>
        <taxon>Paenibacillaceae</taxon>
        <taxon>Paenibacillus</taxon>
    </lineage>
</organism>
<feature type="domain" description="YknX-like beta-barrel" evidence="5">
    <location>
        <begin position="220"/>
        <end position="297"/>
    </location>
</feature>
<name>A0A5C4TBC9_9BACL</name>
<evidence type="ECO:0000256" key="2">
    <source>
        <dbReference type="SAM" id="Coils"/>
    </source>
</evidence>
<dbReference type="Gene3D" id="2.40.420.20">
    <property type="match status" value="1"/>
</dbReference>
<evidence type="ECO:0000259" key="5">
    <source>
        <dbReference type="Pfam" id="PF25990"/>
    </source>
</evidence>
<dbReference type="GO" id="GO:0015562">
    <property type="term" value="F:efflux transmembrane transporter activity"/>
    <property type="evidence" value="ECO:0007669"/>
    <property type="project" value="TreeGrafter"/>
</dbReference>
<dbReference type="Proteomes" id="UP000307943">
    <property type="component" value="Unassembled WGS sequence"/>
</dbReference>
<comment type="caution">
    <text evidence="6">The sequence shown here is derived from an EMBL/GenBank/DDBJ whole genome shotgun (WGS) entry which is preliminary data.</text>
</comment>
<proteinExistence type="inferred from homology"/>
<keyword evidence="3" id="KW-0472">Membrane</keyword>
<dbReference type="OrthoDB" id="2541666at2"/>
<dbReference type="InterPro" id="IPR058627">
    <property type="entry name" value="MdtA-like_C"/>
</dbReference>
<dbReference type="Pfam" id="PF25967">
    <property type="entry name" value="RND-MFP_C"/>
    <property type="match status" value="1"/>
</dbReference>
<keyword evidence="3" id="KW-1133">Transmembrane helix</keyword>
<protein>
    <submittedName>
        <fullName evidence="6">Efflux RND transporter periplasmic adaptor subunit</fullName>
    </submittedName>
</protein>
<feature type="transmembrane region" description="Helical" evidence="3">
    <location>
        <begin position="7"/>
        <end position="25"/>
    </location>
</feature>
<dbReference type="InterPro" id="IPR058636">
    <property type="entry name" value="Beta-barrel_YknX"/>
</dbReference>
<evidence type="ECO:0000313" key="7">
    <source>
        <dbReference type="Proteomes" id="UP000307943"/>
    </source>
</evidence>
<accession>A0A5C4TBC9</accession>
<keyword evidence="7" id="KW-1185">Reference proteome</keyword>
<dbReference type="EMBL" id="VDCQ01000016">
    <property type="protein sequence ID" value="TNJ65777.1"/>
    <property type="molecule type" value="Genomic_DNA"/>
</dbReference>
<sequence length="360" mass="39175">MRKKKTWLYLAIVILLFAISSLLYVQSHPGTQKPVASPAGSALKFKAEKQHLSNTVEVKGKSSYVKETIVYAPFSAEITQWSVSDGMQVEKGSPLFNLDDKSLRDEIAEQTASIRKSELEAKLKTAEQAAAAITGEKIAANEGEALQLFTKSASKDVQEELDRVNRSLSSVKLETKREKLAQAEPVAPESGIYLMAGTTKPQKVAEGEAIGKIVDVSKLQMTTSVGEYDVFRIRPGMPVQVNIDALKQTKLTGKVEKVSKFPKTTTATDTGPAQFEVVISLDTHDNLVAGLTLTATIETDNKQNVLTVSTIAVQRDKDGYYVMLETAQGVEKRAIKVGLETADKTEVLEGLQEGDTVVLQ</sequence>
<dbReference type="GO" id="GO:1990281">
    <property type="term" value="C:efflux pump complex"/>
    <property type="evidence" value="ECO:0007669"/>
    <property type="project" value="TreeGrafter"/>
</dbReference>
<dbReference type="AlphaFoldDB" id="A0A5C4TBC9"/>
<dbReference type="Gene3D" id="2.40.50.100">
    <property type="match status" value="1"/>
</dbReference>
<dbReference type="NCBIfam" id="TIGR01730">
    <property type="entry name" value="RND_mfp"/>
    <property type="match status" value="1"/>
</dbReference>
<comment type="similarity">
    <text evidence="1">Belongs to the membrane fusion protein (MFP) (TC 8.A.1) family.</text>
</comment>
<dbReference type="InterPro" id="IPR006143">
    <property type="entry name" value="RND_pump_MFP"/>
</dbReference>
<feature type="domain" description="Multidrug resistance protein MdtA-like C-terminal permuted SH3" evidence="4">
    <location>
        <begin position="304"/>
        <end position="359"/>
    </location>
</feature>
<feature type="coiled-coil region" evidence="2">
    <location>
        <begin position="109"/>
        <end position="174"/>
    </location>
</feature>
<dbReference type="RefSeq" id="WP_139602764.1">
    <property type="nucleotide sequence ID" value="NZ_VDCQ01000016.1"/>
</dbReference>
<evidence type="ECO:0000256" key="1">
    <source>
        <dbReference type="ARBA" id="ARBA00009477"/>
    </source>
</evidence>
<evidence type="ECO:0000259" key="4">
    <source>
        <dbReference type="Pfam" id="PF25967"/>
    </source>
</evidence>
<dbReference type="SUPFAM" id="SSF111369">
    <property type="entry name" value="HlyD-like secretion proteins"/>
    <property type="match status" value="1"/>
</dbReference>
<dbReference type="Gene3D" id="2.40.30.170">
    <property type="match status" value="1"/>
</dbReference>